<keyword evidence="2" id="KW-1185">Reference proteome</keyword>
<evidence type="ECO:0000313" key="2">
    <source>
        <dbReference type="Proteomes" id="UP000886501"/>
    </source>
</evidence>
<name>A0ACB6ZKF3_THEGA</name>
<evidence type="ECO:0000313" key="1">
    <source>
        <dbReference type="EMBL" id="KAF9650024.1"/>
    </source>
</evidence>
<proteinExistence type="predicted"/>
<protein>
    <submittedName>
        <fullName evidence="1">Uncharacterized protein</fullName>
    </submittedName>
</protein>
<organism evidence="1 2">
    <name type="scientific">Thelephora ganbajun</name>
    <name type="common">Ganba fungus</name>
    <dbReference type="NCBI Taxonomy" id="370292"/>
    <lineage>
        <taxon>Eukaryota</taxon>
        <taxon>Fungi</taxon>
        <taxon>Dikarya</taxon>
        <taxon>Basidiomycota</taxon>
        <taxon>Agaricomycotina</taxon>
        <taxon>Agaricomycetes</taxon>
        <taxon>Thelephorales</taxon>
        <taxon>Thelephoraceae</taxon>
        <taxon>Thelephora</taxon>
    </lineage>
</organism>
<dbReference type="Proteomes" id="UP000886501">
    <property type="component" value="Unassembled WGS sequence"/>
</dbReference>
<reference evidence="1" key="2">
    <citation type="journal article" date="2020" name="Nat. Commun.">
        <title>Large-scale genome sequencing of mycorrhizal fungi provides insights into the early evolution of symbiotic traits.</title>
        <authorList>
            <person name="Miyauchi S."/>
            <person name="Kiss E."/>
            <person name="Kuo A."/>
            <person name="Drula E."/>
            <person name="Kohler A."/>
            <person name="Sanchez-Garcia M."/>
            <person name="Morin E."/>
            <person name="Andreopoulos B."/>
            <person name="Barry K.W."/>
            <person name="Bonito G."/>
            <person name="Buee M."/>
            <person name="Carver A."/>
            <person name="Chen C."/>
            <person name="Cichocki N."/>
            <person name="Clum A."/>
            <person name="Culley D."/>
            <person name="Crous P.W."/>
            <person name="Fauchery L."/>
            <person name="Girlanda M."/>
            <person name="Hayes R.D."/>
            <person name="Keri Z."/>
            <person name="LaButti K."/>
            <person name="Lipzen A."/>
            <person name="Lombard V."/>
            <person name="Magnuson J."/>
            <person name="Maillard F."/>
            <person name="Murat C."/>
            <person name="Nolan M."/>
            <person name="Ohm R.A."/>
            <person name="Pangilinan J."/>
            <person name="Pereira M.F."/>
            <person name="Perotto S."/>
            <person name="Peter M."/>
            <person name="Pfister S."/>
            <person name="Riley R."/>
            <person name="Sitrit Y."/>
            <person name="Stielow J.B."/>
            <person name="Szollosi G."/>
            <person name="Zifcakova L."/>
            <person name="Stursova M."/>
            <person name="Spatafora J.W."/>
            <person name="Tedersoo L."/>
            <person name="Vaario L.M."/>
            <person name="Yamada A."/>
            <person name="Yan M."/>
            <person name="Wang P."/>
            <person name="Xu J."/>
            <person name="Bruns T."/>
            <person name="Baldrian P."/>
            <person name="Vilgalys R."/>
            <person name="Dunand C."/>
            <person name="Henrissat B."/>
            <person name="Grigoriev I.V."/>
            <person name="Hibbett D."/>
            <person name="Nagy L.G."/>
            <person name="Martin F.M."/>
        </authorList>
    </citation>
    <scope>NUCLEOTIDE SEQUENCE</scope>
    <source>
        <strain evidence="1">P2</strain>
    </source>
</reference>
<sequence>MDLSDFKNVTIPQREHPRLEKLAKTCESCRPMDMFRSNKDQLRYDEFGLYVDKHGDPSRSIGTVERVAWHPPYTLFGSRFIEIRRVETGRLVQITSRKGMRCIWEGQGTNHPQAVSESWDEIVSEEPRVGTWRVITRLRSFTFDGWRNGTLSSYLHLRFPC</sequence>
<gene>
    <name evidence="1" type="ORF">BDM02DRAFT_3112857</name>
</gene>
<dbReference type="EMBL" id="MU117990">
    <property type="protein sequence ID" value="KAF9650024.1"/>
    <property type="molecule type" value="Genomic_DNA"/>
</dbReference>
<reference evidence="1" key="1">
    <citation type="submission" date="2019-10" db="EMBL/GenBank/DDBJ databases">
        <authorList>
            <consortium name="DOE Joint Genome Institute"/>
            <person name="Kuo A."/>
            <person name="Miyauchi S."/>
            <person name="Kiss E."/>
            <person name="Drula E."/>
            <person name="Kohler A."/>
            <person name="Sanchez-Garcia M."/>
            <person name="Andreopoulos B."/>
            <person name="Barry K.W."/>
            <person name="Bonito G."/>
            <person name="Buee M."/>
            <person name="Carver A."/>
            <person name="Chen C."/>
            <person name="Cichocki N."/>
            <person name="Clum A."/>
            <person name="Culley D."/>
            <person name="Crous P.W."/>
            <person name="Fauchery L."/>
            <person name="Girlanda M."/>
            <person name="Hayes R."/>
            <person name="Keri Z."/>
            <person name="Labutti K."/>
            <person name="Lipzen A."/>
            <person name="Lombard V."/>
            <person name="Magnuson J."/>
            <person name="Maillard F."/>
            <person name="Morin E."/>
            <person name="Murat C."/>
            <person name="Nolan M."/>
            <person name="Ohm R."/>
            <person name="Pangilinan J."/>
            <person name="Pereira M."/>
            <person name="Perotto S."/>
            <person name="Peter M."/>
            <person name="Riley R."/>
            <person name="Sitrit Y."/>
            <person name="Stielow B."/>
            <person name="Szollosi G."/>
            <person name="Zifcakova L."/>
            <person name="Stursova M."/>
            <person name="Spatafora J.W."/>
            <person name="Tedersoo L."/>
            <person name="Vaario L.-M."/>
            <person name="Yamada A."/>
            <person name="Yan M."/>
            <person name="Wang P."/>
            <person name="Xu J."/>
            <person name="Bruns T."/>
            <person name="Baldrian P."/>
            <person name="Vilgalys R."/>
            <person name="Henrissat B."/>
            <person name="Grigoriev I.V."/>
            <person name="Hibbett D."/>
            <person name="Nagy L.G."/>
            <person name="Martin F.M."/>
        </authorList>
    </citation>
    <scope>NUCLEOTIDE SEQUENCE</scope>
    <source>
        <strain evidence="1">P2</strain>
    </source>
</reference>
<feature type="non-terminal residue" evidence="1">
    <location>
        <position position="161"/>
    </location>
</feature>
<comment type="caution">
    <text evidence="1">The sequence shown here is derived from an EMBL/GenBank/DDBJ whole genome shotgun (WGS) entry which is preliminary data.</text>
</comment>
<accession>A0ACB6ZKF3</accession>